<name>A0A136JKA9_9PEZI</name>
<evidence type="ECO:0000313" key="2">
    <source>
        <dbReference type="Proteomes" id="UP000070501"/>
    </source>
</evidence>
<accession>A0A136JKA9</accession>
<gene>
    <name evidence="1" type="ORF">Micbo1qcDRAFT_156531</name>
</gene>
<evidence type="ECO:0008006" key="3">
    <source>
        <dbReference type="Google" id="ProtNLM"/>
    </source>
</evidence>
<dbReference type="Proteomes" id="UP000070501">
    <property type="component" value="Unassembled WGS sequence"/>
</dbReference>
<sequence>MSTTTTSTQAGGGSSSRAALLAAAQAFCDAFAAKSTPPAELVSKFFASSSSPEILALEHGLANHPALAAKLPFLGTPFRGAAGVQSYFEAVGGALDYSDMRFSFSRQGDGGAGIVADAEEKEFGAYSPFVVDVEGRQVCVKGKGRFRSRETGQEWDESFIYKLGYTFEEEEQGARGGWKVVRFEVWADPAAAYLATKGEL</sequence>
<keyword evidence="2" id="KW-1185">Reference proteome</keyword>
<dbReference type="InParanoid" id="A0A136JKA9"/>
<dbReference type="EMBL" id="KQ964245">
    <property type="protein sequence ID" value="KXJ97599.1"/>
    <property type="molecule type" value="Genomic_DNA"/>
</dbReference>
<dbReference type="OrthoDB" id="3352776at2759"/>
<proteinExistence type="predicted"/>
<dbReference type="AlphaFoldDB" id="A0A136JKA9"/>
<organism evidence="1 2">
    <name type="scientific">Microdochium bolleyi</name>
    <dbReference type="NCBI Taxonomy" id="196109"/>
    <lineage>
        <taxon>Eukaryota</taxon>
        <taxon>Fungi</taxon>
        <taxon>Dikarya</taxon>
        <taxon>Ascomycota</taxon>
        <taxon>Pezizomycotina</taxon>
        <taxon>Sordariomycetes</taxon>
        <taxon>Xylariomycetidae</taxon>
        <taxon>Xylariales</taxon>
        <taxon>Microdochiaceae</taxon>
        <taxon>Microdochium</taxon>
    </lineage>
</organism>
<reference evidence="2" key="1">
    <citation type="submission" date="2016-02" db="EMBL/GenBank/DDBJ databases">
        <title>Draft genome sequence of Microdochium bolleyi, a fungal endophyte of beachgrass.</title>
        <authorList>
            <consortium name="DOE Joint Genome Institute"/>
            <person name="David A.S."/>
            <person name="May G."/>
            <person name="Haridas S."/>
            <person name="Lim J."/>
            <person name="Wang M."/>
            <person name="Labutti K."/>
            <person name="Lipzen A."/>
            <person name="Barry K."/>
            <person name="Grigoriev I.V."/>
        </authorList>
    </citation>
    <scope>NUCLEOTIDE SEQUENCE [LARGE SCALE GENOMIC DNA]</scope>
    <source>
        <strain evidence="2">J235TASD1</strain>
    </source>
</reference>
<evidence type="ECO:0000313" key="1">
    <source>
        <dbReference type="EMBL" id="KXJ97599.1"/>
    </source>
</evidence>
<protein>
    <recommendedName>
        <fullName evidence="3">SnoaL-like domain-containing protein</fullName>
    </recommendedName>
</protein>